<dbReference type="Gene3D" id="1.10.150.200">
    <property type="entry name" value="Maltooligosyl trehalose synthase, domain 3"/>
    <property type="match status" value="1"/>
</dbReference>
<dbReference type="RefSeq" id="WP_004021195.1">
    <property type="nucleotide sequence ID" value="NZ_CABEIC010000002.1"/>
</dbReference>
<accession>A0AAD0KD13</accession>
<dbReference type="InterPro" id="IPR013797">
    <property type="entry name" value="Maltooligo_trehalose_synth_4"/>
</dbReference>
<dbReference type="AlphaFoldDB" id="A0AAD0KD13"/>
<dbReference type="Proteomes" id="UP000247118">
    <property type="component" value="Chromosome"/>
</dbReference>
<evidence type="ECO:0000313" key="2">
    <source>
        <dbReference type="EMBL" id="AWO84707.1"/>
    </source>
</evidence>
<dbReference type="GO" id="GO:0047470">
    <property type="term" value="F:(1,4)-alpha-D-glucan 1-alpha-D-glucosylmutase activity"/>
    <property type="evidence" value="ECO:0007669"/>
    <property type="project" value="TreeGrafter"/>
</dbReference>
<dbReference type="GO" id="GO:0030980">
    <property type="term" value="P:alpha-glucan catabolic process"/>
    <property type="evidence" value="ECO:0007669"/>
    <property type="project" value="TreeGrafter"/>
</dbReference>
<dbReference type="NCBIfam" id="TIGR02401">
    <property type="entry name" value="trehalose_TreY"/>
    <property type="match status" value="1"/>
</dbReference>
<dbReference type="SMART" id="SM00642">
    <property type="entry name" value="Aamy"/>
    <property type="match status" value="1"/>
</dbReference>
<dbReference type="InterPro" id="IPR012767">
    <property type="entry name" value="Trehalose_TreY"/>
</dbReference>
<dbReference type="KEGG" id="gta:BCM27_15265"/>
<dbReference type="GO" id="GO:0005992">
    <property type="term" value="P:trehalose biosynthetic process"/>
    <property type="evidence" value="ECO:0007669"/>
    <property type="project" value="TreeGrafter"/>
</dbReference>
<dbReference type="PANTHER" id="PTHR10357:SF216">
    <property type="entry name" value="MALTOOLIGOSYL TREHALOSE SYNTHASE-RELATED"/>
    <property type="match status" value="1"/>
</dbReference>
<dbReference type="CDD" id="cd11336">
    <property type="entry name" value="AmyAc_MTSase"/>
    <property type="match status" value="1"/>
</dbReference>
<dbReference type="InterPro" id="IPR006047">
    <property type="entry name" value="GH13_cat_dom"/>
</dbReference>
<dbReference type="Gene3D" id="3.20.20.80">
    <property type="entry name" value="Glycosidases"/>
    <property type="match status" value="1"/>
</dbReference>
<protein>
    <submittedName>
        <fullName evidence="2">Malto-oligosyltrehalose synthase</fullName>
    </submittedName>
</protein>
<dbReference type="EMBL" id="CP029604">
    <property type="protein sequence ID" value="AWO84707.1"/>
    <property type="molecule type" value="Genomic_DNA"/>
</dbReference>
<dbReference type="Gene3D" id="1.10.10.470">
    <property type="entry name" value="Maltooligosyl trehalose synthase, domain 4"/>
    <property type="match status" value="1"/>
</dbReference>
<dbReference type="InterPro" id="IPR017853">
    <property type="entry name" value="GH"/>
</dbReference>
<name>A0AAD0KD13_9ACTN</name>
<gene>
    <name evidence="2" type="primary">treY</name>
    <name evidence="2" type="ORF">DLJ61_15415</name>
</gene>
<evidence type="ECO:0000313" key="3">
    <source>
        <dbReference type="Proteomes" id="UP000247118"/>
    </source>
</evidence>
<feature type="domain" description="Glycosyl hydrolase family 13 catalytic" evidence="1">
    <location>
        <begin position="20"/>
        <end position="673"/>
    </location>
</feature>
<dbReference type="SUPFAM" id="SSF51445">
    <property type="entry name" value="(Trans)glycosidases"/>
    <property type="match status" value="1"/>
</dbReference>
<dbReference type="Gene3D" id="3.30.1590.10">
    <property type="entry name" value="Maltooligosyl trehalose synthase, domain 2"/>
    <property type="match status" value="1"/>
</dbReference>
<dbReference type="GeneID" id="32689175"/>
<organism evidence="2 3">
    <name type="scientific">Gordonia terrae</name>
    <dbReference type="NCBI Taxonomy" id="2055"/>
    <lineage>
        <taxon>Bacteria</taxon>
        <taxon>Bacillati</taxon>
        <taxon>Actinomycetota</taxon>
        <taxon>Actinomycetes</taxon>
        <taxon>Mycobacteriales</taxon>
        <taxon>Gordoniaceae</taxon>
        <taxon>Gordonia</taxon>
    </lineage>
</organism>
<reference evidence="2 3" key="1">
    <citation type="submission" date="2018-05" db="EMBL/GenBank/DDBJ databases">
        <title>Complete genome sequence of Gordonia terrae NRRL B-16283.</title>
        <authorList>
            <person name="Garlena R.A."/>
            <person name="Russell D.A."/>
            <person name="Hatfull G.F."/>
        </authorList>
    </citation>
    <scope>NUCLEOTIDE SEQUENCE [LARGE SCALE GENOMIC DNA]</scope>
    <source>
        <strain evidence="2 3">NRRL B-16283</strain>
    </source>
</reference>
<evidence type="ECO:0000259" key="1">
    <source>
        <dbReference type="SMART" id="SM00642"/>
    </source>
</evidence>
<sequence>MSNRPTPHATYRLQLHGDFGFADAASILDHLVELGISHVYLSPIGTASAGSTHGYDWLPPPAVADVLGGLEGLRALRSAAAERGLGLIIDIVPNHTGVADALANPWFADLLRHGSGSAYASYFDADFGVDNGADGKLALPIVAADGDLSPLEIDEHGNLRYYDHAFPIAPGTGDGAPGEVHSRQHYRLVPWNSGLIGYRRFFTVDELAGLRQEDPEVYDATHQWLRELLDADLIDGVRVDHPDGLWDPQDYLRRLRADVGDDRLLYIEKILAPDEPLEPTLPVEGTTGYDHMRVIDAVFVAPAGVAQLTEVHERITGETGDARWVETAEHDRKLRTLRESFPAELRRLVRAINAVGGGAPAADTDLIAAACAELIAALGVYRADYPSLRPRLLAVAAGIGDAKPELRPALEVIVRETAEPGEVTSRLAQTCGAVTAKSVEDSLFYRTARLVSAQEVGGDPANPVLSLTEFHRHNAERATTWPLAMTATSTHDTKRGEDVRARIAVLAQVPARWSQLVDRVWRDTDVPDDLTGYFLLQNIFGVWPIDGRITDELRERLIEYARKATREAGLRTTWTEIDEEFEAAVEAWIGQVTTGDIAAAVTELVDRIASAWEQEALARKAIAILGPGVPDIYQGTEWWEDSLVDPDNRRPVDFGRSTEHPKTELVRDALRARARHADAFGASGTYQRLTADGPAADHTIAFARGTDDGPSVVVVTARFTHSLDDEAAAATSITLPPGSRWRDERTGTVHDGAVDLRTARSRHPVAILVRD</sequence>
<dbReference type="PANTHER" id="PTHR10357">
    <property type="entry name" value="ALPHA-AMYLASE FAMILY MEMBER"/>
    <property type="match status" value="1"/>
</dbReference>
<proteinExistence type="predicted"/>
<dbReference type="Pfam" id="PF00128">
    <property type="entry name" value="Alpha-amylase"/>
    <property type="match status" value="1"/>
</dbReference>